<dbReference type="AlphaFoldDB" id="A0A834FTY1"/>
<evidence type="ECO:0000259" key="1">
    <source>
        <dbReference type="PROSITE" id="PS50878"/>
    </source>
</evidence>
<dbReference type="InterPro" id="IPR052343">
    <property type="entry name" value="Retrotransposon-Effector_Assoc"/>
</dbReference>
<dbReference type="EMBL" id="WJXA01000380">
    <property type="protein sequence ID" value="KAF7113021.1"/>
    <property type="molecule type" value="Genomic_DNA"/>
</dbReference>
<dbReference type="PROSITE" id="PS50878">
    <property type="entry name" value="RT_POL"/>
    <property type="match status" value="1"/>
</dbReference>
<dbReference type="PANTHER" id="PTHR46890">
    <property type="entry name" value="NON-LTR RETROLELEMENT REVERSE TRANSCRIPTASE-LIKE PROTEIN-RELATED"/>
    <property type="match status" value="1"/>
</dbReference>
<name>A0A834FTY1_RHOSS</name>
<reference evidence="2" key="1">
    <citation type="submission" date="2019-11" db="EMBL/GenBank/DDBJ databases">
        <authorList>
            <person name="Liu Y."/>
            <person name="Hou J."/>
            <person name="Li T.-Q."/>
            <person name="Guan C.-H."/>
            <person name="Wu X."/>
            <person name="Wu H.-Z."/>
            <person name="Ling F."/>
            <person name="Zhang R."/>
            <person name="Shi X.-G."/>
            <person name="Ren J.-P."/>
            <person name="Chen E.-F."/>
            <person name="Sun J.-M."/>
        </authorList>
    </citation>
    <scope>NUCLEOTIDE SEQUENCE</scope>
    <source>
        <strain evidence="2">Adult_tree_wgs_1</strain>
        <tissue evidence="2">Leaves</tissue>
    </source>
</reference>
<accession>A0A834FTY1</accession>
<dbReference type="PANTHER" id="PTHR46890:SF48">
    <property type="entry name" value="RNA-DIRECTED DNA POLYMERASE"/>
    <property type="match status" value="1"/>
</dbReference>
<dbReference type="OrthoDB" id="428918at2759"/>
<dbReference type="InterPro" id="IPR000477">
    <property type="entry name" value="RT_dom"/>
</dbReference>
<dbReference type="CDD" id="cd01650">
    <property type="entry name" value="RT_nLTR_like"/>
    <property type="match status" value="1"/>
</dbReference>
<proteinExistence type="predicted"/>
<evidence type="ECO:0000313" key="2">
    <source>
        <dbReference type="EMBL" id="KAF7113021.1"/>
    </source>
</evidence>
<keyword evidence="3" id="KW-1185">Reference proteome</keyword>
<feature type="domain" description="Reverse transcriptase" evidence="1">
    <location>
        <begin position="232"/>
        <end position="514"/>
    </location>
</feature>
<dbReference type="SUPFAM" id="SSF56672">
    <property type="entry name" value="DNA/RNA polymerases"/>
    <property type="match status" value="1"/>
</dbReference>
<protein>
    <recommendedName>
        <fullName evidence="1">Reverse transcriptase domain-containing protein</fullName>
    </recommendedName>
</protein>
<sequence length="810" mass="93367">MWCTSDDCGEVIASSWNSNPSGSALLILAQKLKKCRDSLKPWSKRTFGNNLDRIRTLKAQLAEIQQKPLSMENFKQEKDTIEELELTLLREEMYQHQRSRLNWIMYGDKNTAFFHATVTQRRQRNQLSKIKNSEGVWLVEDTDINEHLFDYFSSLFKSLGTRDFDGLLQHVEKCVTDDMNVKLLRMVTDDEIKEATFQLGSLKTPGPDGFPGLFFQRFWDIVGQDVCNAVKNFFNEGHLLRELNTTNLVLIPKVFSPESLSHLRPISLCNFCLKIITKVMANRLKGILKHLISPNQSAFVPGRLIQDSIVIAHEAFHFLQRKRKGNEGFMAIKLDFNKAYDRVEWDFLGALMVKLGFEGKWIKWVMECISTVDFVVQANGEARANVFPQRGLRQGDPLSPYLFLLVKDVLSRLIQKEINNHRLTGMKINRYCPTLSHILFADDALLFIKAELNECRIVKNILKQYGDASGQLINFEKSGICFSSNMCATDKQLLCDYLNISPMKGDSKYLGLPSFWGRSKSEAYTFLVEKAFRKMQGWKTKLISLAGKETLIKSEMQGIPTYAMACFLLPKNLCHKLDAITRNFWWKRNPDDRGICWNAWESLTAPKSQGAKGSHASWAWSSLLHGRNLLVKGLRWQVQNGKEIDFWNDPWIPTTNNFKVPCQKPQASEIEHVADVIDKETGTWNRQKLAREVSPEVVEAIIKIPLPLVDRRDQLVWHFNQNGMYSVKSGYQVAYQNNLTQRGDSPESSFKAKEIVWKVLIEWNTVELRRQKSYENREIDSILTCNNRLKERKIGTREGEGRYRPETGYA</sequence>
<comment type="caution">
    <text evidence="2">The sequence shown here is derived from an EMBL/GenBank/DDBJ whole genome shotgun (WGS) entry which is preliminary data.</text>
</comment>
<gene>
    <name evidence="2" type="ORF">RHSIM_RhsimUnG0169300</name>
</gene>
<dbReference type="Pfam" id="PF00078">
    <property type="entry name" value="RVT_1"/>
    <property type="match status" value="1"/>
</dbReference>
<dbReference type="InterPro" id="IPR043502">
    <property type="entry name" value="DNA/RNA_pol_sf"/>
</dbReference>
<evidence type="ECO:0000313" key="3">
    <source>
        <dbReference type="Proteomes" id="UP000626092"/>
    </source>
</evidence>
<dbReference type="Proteomes" id="UP000626092">
    <property type="component" value="Unassembled WGS sequence"/>
</dbReference>
<organism evidence="2 3">
    <name type="scientific">Rhododendron simsii</name>
    <name type="common">Sims's rhododendron</name>
    <dbReference type="NCBI Taxonomy" id="118357"/>
    <lineage>
        <taxon>Eukaryota</taxon>
        <taxon>Viridiplantae</taxon>
        <taxon>Streptophyta</taxon>
        <taxon>Embryophyta</taxon>
        <taxon>Tracheophyta</taxon>
        <taxon>Spermatophyta</taxon>
        <taxon>Magnoliopsida</taxon>
        <taxon>eudicotyledons</taxon>
        <taxon>Gunneridae</taxon>
        <taxon>Pentapetalae</taxon>
        <taxon>asterids</taxon>
        <taxon>Ericales</taxon>
        <taxon>Ericaceae</taxon>
        <taxon>Ericoideae</taxon>
        <taxon>Rhodoreae</taxon>
        <taxon>Rhododendron</taxon>
    </lineage>
</organism>